<protein>
    <submittedName>
        <fullName evidence="1">Uncharacterized protein</fullName>
    </submittedName>
</protein>
<organism evidence="1 2">
    <name type="scientific">Colletotrichum higginsianum (strain IMI 349063)</name>
    <name type="common">Crucifer anthracnose fungus</name>
    <dbReference type="NCBI Taxonomy" id="759273"/>
    <lineage>
        <taxon>Eukaryota</taxon>
        <taxon>Fungi</taxon>
        <taxon>Dikarya</taxon>
        <taxon>Ascomycota</taxon>
        <taxon>Pezizomycotina</taxon>
        <taxon>Sordariomycetes</taxon>
        <taxon>Hypocreomycetidae</taxon>
        <taxon>Glomerellales</taxon>
        <taxon>Glomerellaceae</taxon>
        <taxon>Colletotrichum</taxon>
        <taxon>Colletotrichum destructivum species complex</taxon>
    </lineage>
</organism>
<accession>H1VA46</accession>
<gene>
    <name evidence="1" type="ORF">CH063_01629</name>
</gene>
<reference evidence="2" key="1">
    <citation type="journal article" date="2012" name="Nat. Genet.">
        <title>Lifestyle transitions in plant pathogenic Colletotrichum fungi deciphered by genome and transcriptome analyses.</title>
        <authorList>
            <person name="O'Connell R.J."/>
            <person name="Thon M.R."/>
            <person name="Hacquard S."/>
            <person name="Amyotte S.G."/>
            <person name="Kleemann J."/>
            <person name="Torres M.F."/>
            <person name="Damm U."/>
            <person name="Buiate E.A."/>
            <person name="Epstein L."/>
            <person name="Alkan N."/>
            <person name="Altmueller J."/>
            <person name="Alvarado-Balderrama L."/>
            <person name="Bauser C.A."/>
            <person name="Becker C."/>
            <person name="Birren B.W."/>
            <person name="Chen Z."/>
            <person name="Choi J."/>
            <person name="Crouch J.A."/>
            <person name="Duvick J.P."/>
            <person name="Farman M.A."/>
            <person name="Gan P."/>
            <person name="Heiman D."/>
            <person name="Henrissat B."/>
            <person name="Howard R.J."/>
            <person name="Kabbage M."/>
            <person name="Koch C."/>
            <person name="Kracher B."/>
            <person name="Kubo Y."/>
            <person name="Law A.D."/>
            <person name="Lebrun M.-H."/>
            <person name="Lee Y.-H."/>
            <person name="Miyara I."/>
            <person name="Moore N."/>
            <person name="Neumann U."/>
            <person name="Nordstroem K."/>
            <person name="Panaccione D.G."/>
            <person name="Panstruga R."/>
            <person name="Place M."/>
            <person name="Proctor R.H."/>
            <person name="Prusky D."/>
            <person name="Rech G."/>
            <person name="Reinhardt R."/>
            <person name="Rollins J.A."/>
            <person name="Rounsley S."/>
            <person name="Schardl C.L."/>
            <person name="Schwartz D.C."/>
            <person name="Shenoy N."/>
            <person name="Shirasu K."/>
            <person name="Sikhakolli U.R."/>
            <person name="Stueber K."/>
            <person name="Sukno S.A."/>
            <person name="Sweigard J.A."/>
            <person name="Takano Y."/>
            <person name="Takahara H."/>
            <person name="Trail F."/>
            <person name="van der Does H.C."/>
            <person name="Voll L.M."/>
            <person name="Will I."/>
            <person name="Young S."/>
            <person name="Zeng Q."/>
            <person name="Zhang J."/>
            <person name="Zhou S."/>
            <person name="Dickman M.B."/>
            <person name="Schulze-Lefert P."/>
            <person name="Ver Loren van Themaat E."/>
            <person name="Ma L.-J."/>
            <person name="Vaillancourt L.J."/>
        </authorList>
    </citation>
    <scope>NUCLEOTIDE SEQUENCE [LARGE SCALE GENOMIC DNA]</scope>
    <source>
        <strain evidence="2">IMI 349063</strain>
    </source>
</reference>
<dbReference type="AlphaFoldDB" id="H1VA46"/>
<proteinExistence type="predicted"/>
<dbReference type="HOGENOM" id="CLU_2359616_0_0_1"/>
<evidence type="ECO:0000313" key="1">
    <source>
        <dbReference type="EMBL" id="CCF37099.1"/>
    </source>
</evidence>
<dbReference type="Proteomes" id="UP000007174">
    <property type="component" value="Unassembled WGS sequence"/>
</dbReference>
<dbReference type="EMBL" id="CACQ02002301">
    <property type="protein sequence ID" value="CCF37099.1"/>
    <property type="molecule type" value="Genomic_DNA"/>
</dbReference>
<name>H1VA46_COLHI</name>
<evidence type="ECO:0000313" key="2">
    <source>
        <dbReference type="Proteomes" id="UP000007174"/>
    </source>
</evidence>
<sequence>MSGTQVINEETIAILDRYFDEWRKLNRNAKIPDKFTFTPSSSLWPSLESTSFFKAVKWTFAGTGRTIGSIHVSPRKGSKNPFRGRFHGATVSCHLE</sequence>